<dbReference type="Pfam" id="PF21778">
    <property type="entry name" value="DUF6873"/>
    <property type="match status" value="1"/>
</dbReference>
<sequence length="257" mass="28473">MDAFIKSPNLPEDKVTLAVVDGRVRKSIIEEMGRMGIEVIKADVCKDLYEAVQGHADMFMHHLRGKDIVIAPNAPIGTRNALSKHGFNLIEGDRVITRKYPGDIAYNVARAANYAICNKRYTDTKLLQCLHDLDIKIIDISQGYAKCSICIVNGDAFITSDEGIYKTLIKEGLDALKISPGNIELKGLDYGFIGGASGFISGDTLAFTGHLKRHPDYAAIKNFLEKHNKKIKNLDEYELMDTGTIIPLKEQKGEENC</sequence>
<evidence type="ECO:0000313" key="3">
    <source>
        <dbReference type="Proteomes" id="UP000050326"/>
    </source>
</evidence>
<evidence type="ECO:0000259" key="1">
    <source>
        <dbReference type="Pfam" id="PF21778"/>
    </source>
</evidence>
<name>A0A0P8WJ51_9CLOT</name>
<dbReference type="STRING" id="36849.OXPF_39080"/>
<accession>A0A0P8WJ51</accession>
<keyword evidence="3" id="KW-1185">Reference proteome</keyword>
<reference evidence="2 3" key="1">
    <citation type="submission" date="2015-09" db="EMBL/GenBank/DDBJ databases">
        <title>Genome sequence of Oxobacter pfennigii DSM 3222.</title>
        <authorList>
            <person name="Poehlein A."/>
            <person name="Bengelsdorf F.R."/>
            <person name="Schiel-Bengelsdorf B."/>
            <person name="Duerre P."/>
            <person name="Daniel R."/>
        </authorList>
    </citation>
    <scope>NUCLEOTIDE SEQUENCE [LARGE SCALE GENOMIC DNA]</scope>
    <source>
        <strain evidence="2 3">DSM 3222</strain>
    </source>
</reference>
<gene>
    <name evidence="2" type="ORF">OXPF_39080</name>
</gene>
<evidence type="ECO:0000313" key="2">
    <source>
        <dbReference type="EMBL" id="KPU42129.1"/>
    </source>
</evidence>
<proteinExistence type="predicted"/>
<dbReference type="InterPro" id="IPR049238">
    <property type="entry name" value="DUF6873"/>
</dbReference>
<dbReference type="Proteomes" id="UP000050326">
    <property type="component" value="Unassembled WGS sequence"/>
</dbReference>
<protein>
    <recommendedName>
        <fullName evidence="1">DUF6873 domain-containing protein</fullName>
    </recommendedName>
</protein>
<comment type="caution">
    <text evidence="2">The sequence shown here is derived from an EMBL/GenBank/DDBJ whole genome shotgun (WGS) entry which is preliminary data.</text>
</comment>
<dbReference type="RefSeq" id="WP_054876874.1">
    <property type="nucleotide sequence ID" value="NZ_LKET01000068.1"/>
</dbReference>
<feature type="domain" description="DUF6873" evidence="1">
    <location>
        <begin position="19"/>
        <end position="246"/>
    </location>
</feature>
<dbReference type="AlphaFoldDB" id="A0A0P8WJ51"/>
<organism evidence="2 3">
    <name type="scientific">Oxobacter pfennigii</name>
    <dbReference type="NCBI Taxonomy" id="36849"/>
    <lineage>
        <taxon>Bacteria</taxon>
        <taxon>Bacillati</taxon>
        <taxon>Bacillota</taxon>
        <taxon>Clostridia</taxon>
        <taxon>Eubacteriales</taxon>
        <taxon>Clostridiaceae</taxon>
        <taxon>Oxobacter</taxon>
    </lineage>
</organism>
<dbReference type="OrthoDB" id="1753686at2"/>
<dbReference type="EMBL" id="LKET01000068">
    <property type="protein sequence ID" value="KPU42129.1"/>
    <property type="molecule type" value="Genomic_DNA"/>
</dbReference>